<dbReference type="PANTHER" id="PTHR10744">
    <property type="entry name" value="40S RIBOSOMAL PROTEIN S11 FAMILY MEMBER"/>
    <property type="match status" value="1"/>
</dbReference>
<dbReference type="Proteomes" id="UP000604391">
    <property type="component" value="Unassembled WGS sequence"/>
</dbReference>
<dbReference type="InterPro" id="IPR012340">
    <property type="entry name" value="NA-bd_OB-fold"/>
</dbReference>
<evidence type="ECO:0000256" key="4">
    <source>
        <dbReference type="SAM" id="MobiDB-lite"/>
    </source>
</evidence>
<accession>A0A832UM18</accession>
<proteinExistence type="inferred from homology"/>
<keyword evidence="6" id="KW-1185">Reference proteome</keyword>
<comment type="similarity">
    <text evidence="1">Belongs to the universal ribosomal protein uS17 family.</text>
</comment>
<gene>
    <name evidence="5" type="primary">rpsQ</name>
    <name evidence="5" type="ORF">H1011_02645</name>
</gene>
<dbReference type="GO" id="GO:0006412">
    <property type="term" value="P:translation"/>
    <property type="evidence" value="ECO:0007669"/>
    <property type="project" value="InterPro"/>
</dbReference>
<comment type="caution">
    <text evidence="5">The sequence shown here is derived from an EMBL/GenBank/DDBJ whole genome shotgun (WGS) entry which is preliminary data.</text>
</comment>
<evidence type="ECO:0000256" key="1">
    <source>
        <dbReference type="ARBA" id="ARBA00010254"/>
    </source>
</evidence>
<dbReference type="InterPro" id="IPR000266">
    <property type="entry name" value="Ribosomal_uS17"/>
</dbReference>
<keyword evidence="3" id="KW-0687">Ribonucleoprotein</keyword>
<evidence type="ECO:0000313" key="5">
    <source>
        <dbReference type="EMBL" id="HIJ99698.1"/>
    </source>
</evidence>
<keyword evidence="2 5" id="KW-0689">Ribosomal protein</keyword>
<sequence>MVKEEEKSAKAAPKKAAKKATEKKVPSTAEPEALSIGFSTTGYPFRAIVVSDKMRNSVVVVRQFVRKITKYERYEKRTTRLTVHNPESIGAKTGDEVVVQNCRPISKTKSHTIISVVERSE</sequence>
<reference evidence="5 6" key="1">
    <citation type="journal article" name="Nat. Commun.">
        <title>Undinarchaeota illuminate DPANN phylogeny and the impact of gene transfer on archaeal evolution.</title>
        <authorList>
            <person name="Dombrowski N."/>
            <person name="Williams T.A."/>
            <person name="Sun J."/>
            <person name="Woodcroft B.J."/>
            <person name="Lee J.H."/>
            <person name="Minh B.Q."/>
            <person name="Rinke C."/>
            <person name="Spang A."/>
        </authorList>
    </citation>
    <scope>NUCLEOTIDE SEQUENCE [LARGE SCALE GENOMIC DNA]</scope>
    <source>
        <strain evidence="5">MAG_bin17</strain>
    </source>
</reference>
<dbReference type="AlphaFoldDB" id="A0A832UM18"/>
<feature type="region of interest" description="Disordered" evidence="4">
    <location>
        <begin position="1"/>
        <end position="31"/>
    </location>
</feature>
<dbReference type="SUPFAM" id="SSF50249">
    <property type="entry name" value="Nucleic acid-binding proteins"/>
    <property type="match status" value="1"/>
</dbReference>
<evidence type="ECO:0000256" key="3">
    <source>
        <dbReference type="ARBA" id="ARBA00023274"/>
    </source>
</evidence>
<dbReference type="PRINTS" id="PR00973">
    <property type="entry name" value="RIBOSOMALS17"/>
</dbReference>
<evidence type="ECO:0000256" key="2">
    <source>
        <dbReference type="ARBA" id="ARBA00022980"/>
    </source>
</evidence>
<organism evidence="5 6">
    <name type="scientific">Candidatus Undinarchaeum marinum</name>
    <dbReference type="NCBI Taxonomy" id="2756141"/>
    <lineage>
        <taxon>Archaea</taxon>
        <taxon>Candidatus Undinarchaeota</taxon>
        <taxon>Candidatus Undinarchaeia</taxon>
        <taxon>Candidatus Undinarchaeales</taxon>
        <taxon>Candidatus Undinarchaeaceae</taxon>
        <taxon>Candidatus Undinarchaeum</taxon>
    </lineage>
</organism>
<evidence type="ECO:0000313" key="6">
    <source>
        <dbReference type="Proteomes" id="UP000604391"/>
    </source>
</evidence>
<dbReference type="Gene3D" id="2.40.50.1000">
    <property type="match status" value="1"/>
</dbReference>
<dbReference type="CDD" id="cd00364">
    <property type="entry name" value="Ribosomal_uS17"/>
    <property type="match status" value="1"/>
</dbReference>
<protein>
    <submittedName>
        <fullName evidence="5">30S ribosomal protein S17</fullName>
    </submittedName>
</protein>
<dbReference type="GO" id="GO:0022627">
    <property type="term" value="C:cytosolic small ribosomal subunit"/>
    <property type="evidence" value="ECO:0007669"/>
    <property type="project" value="TreeGrafter"/>
</dbReference>
<name>A0A832UM18_9ARCH</name>
<dbReference type="PANTHER" id="PTHR10744:SF9">
    <property type="entry name" value="40S RIBOSOMAL PROTEIN S11-RELATED"/>
    <property type="match status" value="1"/>
</dbReference>
<dbReference type="Pfam" id="PF00366">
    <property type="entry name" value="Ribosomal_S17"/>
    <property type="match status" value="1"/>
</dbReference>
<dbReference type="EMBL" id="DVAD01000014">
    <property type="protein sequence ID" value="HIJ99698.1"/>
    <property type="molecule type" value="Genomic_DNA"/>
</dbReference>
<dbReference type="GO" id="GO:0003735">
    <property type="term" value="F:structural constituent of ribosome"/>
    <property type="evidence" value="ECO:0007669"/>
    <property type="project" value="InterPro"/>
</dbReference>